<feature type="compositionally biased region" description="Acidic residues" evidence="2">
    <location>
        <begin position="425"/>
        <end position="436"/>
    </location>
</feature>
<evidence type="ECO:0000313" key="4">
    <source>
        <dbReference type="EMBL" id="KAL2916813.1"/>
    </source>
</evidence>
<keyword evidence="1" id="KW-0175">Coiled coil</keyword>
<evidence type="ECO:0000256" key="2">
    <source>
        <dbReference type="SAM" id="MobiDB-lite"/>
    </source>
</evidence>
<evidence type="ECO:0000313" key="5">
    <source>
        <dbReference type="Proteomes" id="UP001527925"/>
    </source>
</evidence>
<reference evidence="4 5" key="1">
    <citation type="submission" date="2023-09" db="EMBL/GenBank/DDBJ databases">
        <title>Pangenome analysis of Batrachochytrium dendrobatidis and related Chytrids.</title>
        <authorList>
            <person name="Yacoub M.N."/>
            <person name="Stajich J.E."/>
            <person name="James T.Y."/>
        </authorList>
    </citation>
    <scope>NUCLEOTIDE SEQUENCE [LARGE SCALE GENOMIC DNA]</scope>
    <source>
        <strain evidence="4 5">JEL0888</strain>
    </source>
</reference>
<gene>
    <name evidence="4" type="ORF">HK105_203592</name>
</gene>
<comment type="caution">
    <text evidence="4">The sequence shown here is derived from an EMBL/GenBank/DDBJ whole genome shotgun (WGS) entry which is preliminary data.</text>
</comment>
<feature type="coiled-coil region" evidence="1">
    <location>
        <begin position="161"/>
        <end position="227"/>
    </location>
</feature>
<feature type="region of interest" description="Disordered" evidence="2">
    <location>
        <begin position="16"/>
        <end position="37"/>
    </location>
</feature>
<sequence length="773" mass="89236">MTSRPAFSIYSSAADANADSGDAATGGGSDRPERVPRIAPRSQALIYEVQLKEAFEGGPKTPSRERVMCCFRILGDLVPQAGTFSPVLKVIKDELERSVFSKGLTSADREPFVERIPFFSLVDRIDQVRAAESQRTHAVLDDLHQKLKFRDHDLQILYKKNLVLKQEISEHENHQKRLREDIARLESEIQRHEREKNEIRMASIREEDELKKQIEQLQANLTQSNTIIEKLTMFKAAYNDASDASKLEDELNNNKHDLVVDSKAGEASGMLSYDLHQAKQLQRQFAEILDFQLDDFDATLAQIRKKREIMQGVTNGPRLEVQDAETFEKELDDLSRGFQNRMSQLLAELKLLEEHTSGLKLIQSKFEEQRNLTTVDRLTDMTLRKYAAVLQYSLDGGESFASFSDTKFCANDVESSSGTQKRADDDLDPDSVETEDENRNASKTFLSIWGEYYHSRKGFKPTLNRAYPLQKLLSFIQEIYDMRWALEEKYDETGVPEEAGLPRFIVRPLLASARSEKCVLIYSRLQDFFYKIIFDRYQIPEIALKAAHDVFHGLQQHEKSNQIVGIFVLHLSGEEDVLWKYHYMARKLIFSRQEPMDMARYRQTILIMYPNQPREMYDQMELEYTAFCKNKVSRESIEDHLIHMMSTGIEPNFKFVRNMPAGWCGGGTGSAFLPPIQFLSCFQRFDYQKKGFMSYEDFDEALTQILPSASNRERRVRFKLAELDCRKDAVPIHRLAHIAAYIIMYSCYKSKWAMQSLISPDFVEHMTGKEGGR</sequence>
<protein>
    <recommendedName>
        <fullName evidence="3">EF-hand domain-containing protein</fullName>
    </recommendedName>
</protein>
<feature type="region of interest" description="Disordered" evidence="2">
    <location>
        <begin position="414"/>
        <end position="439"/>
    </location>
</feature>
<dbReference type="Proteomes" id="UP001527925">
    <property type="component" value="Unassembled WGS sequence"/>
</dbReference>
<organism evidence="4 5">
    <name type="scientific">Polyrhizophydium stewartii</name>
    <dbReference type="NCBI Taxonomy" id="2732419"/>
    <lineage>
        <taxon>Eukaryota</taxon>
        <taxon>Fungi</taxon>
        <taxon>Fungi incertae sedis</taxon>
        <taxon>Chytridiomycota</taxon>
        <taxon>Chytridiomycota incertae sedis</taxon>
        <taxon>Chytridiomycetes</taxon>
        <taxon>Rhizophydiales</taxon>
        <taxon>Rhizophydiales incertae sedis</taxon>
        <taxon>Polyrhizophydium</taxon>
    </lineage>
</organism>
<accession>A0ABR4NBA9</accession>
<feature type="domain" description="EF-hand" evidence="3">
    <location>
        <begin position="673"/>
        <end position="708"/>
    </location>
</feature>
<evidence type="ECO:0000256" key="1">
    <source>
        <dbReference type="SAM" id="Coils"/>
    </source>
</evidence>
<dbReference type="PROSITE" id="PS50222">
    <property type="entry name" value="EF_HAND_2"/>
    <property type="match status" value="1"/>
</dbReference>
<name>A0ABR4NBA9_9FUNG</name>
<dbReference type="EMBL" id="JADGIZ020000014">
    <property type="protein sequence ID" value="KAL2916813.1"/>
    <property type="molecule type" value="Genomic_DNA"/>
</dbReference>
<keyword evidence="5" id="KW-1185">Reference proteome</keyword>
<dbReference type="InterPro" id="IPR002048">
    <property type="entry name" value="EF_hand_dom"/>
</dbReference>
<proteinExistence type="predicted"/>
<evidence type="ECO:0000259" key="3">
    <source>
        <dbReference type="PROSITE" id="PS50222"/>
    </source>
</evidence>